<dbReference type="EMBL" id="CP039126">
    <property type="protein sequence ID" value="QMW80470.1"/>
    <property type="molecule type" value="Genomic_DNA"/>
</dbReference>
<sequence>MQKRMYAAALADDLMERYPKADMYPYKSWSYPQGFLLWGFIRLYEKTGREEYCRYVMDYCEQHVDFDGNICLFTGVSLDDIMTASVIVWAYHFTGDSRYKRACMQVRETFRDYPRNSDDGFWHGKDRPGEMWVDGVFMGLMFLVRYGKYVDEESYCYSETIRQLSVIFDRCQKDKTGLLYHAYSEGKKAPWANKITGCSPEVWSEGLGWYALILADVLGVMPREWIQKSSVEEHFILLADCLLDVQDEGCGLWYQVVDKPGFPKNFHDTSGSAMFLYMLKKGVDLGILQGEEYKKSICRAYRGILSKCVKGLDGDIHILDACNGLCVQNHYDVYVDYTKTTDAQEAVAAVLWSLVAVEFGTDRL</sequence>
<proteinExistence type="predicted"/>
<name>A0A7G5N0S7_9FIRM</name>
<dbReference type="GO" id="GO:0016787">
    <property type="term" value="F:hydrolase activity"/>
    <property type="evidence" value="ECO:0007669"/>
    <property type="project" value="UniProtKB-KW"/>
</dbReference>
<dbReference type="Gene3D" id="1.50.10.10">
    <property type="match status" value="1"/>
</dbReference>
<keyword evidence="1" id="KW-0378">Hydrolase</keyword>
<dbReference type="Proteomes" id="UP000515789">
    <property type="component" value="Chromosome"/>
</dbReference>
<protein>
    <recommendedName>
        <fullName evidence="4">Unsaturated rhamnogalacturonyl hydrolase</fullName>
    </recommendedName>
</protein>
<dbReference type="PANTHER" id="PTHR33886">
    <property type="entry name" value="UNSATURATED RHAMNOGALACTURONAN HYDROLASE (EUROFUNG)"/>
    <property type="match status" value="1"/>
</dbReference>
<dbReference type="SUPFAM" id="SSF48208">
    <property type="entry name" value="Six-hairpin glycosidases"/>
    <property type="match status" value="1"/>
</dbReference>
<evidence type="ECO:0000256" key="1">
    <source>
        <dbReference type="ARBA" id="ARBA00022801"/>
    </source>
</evidence>
<evidence type="ECO:0008006" key="4">
    <source>
        <dbReference type="Google" id="ProtNLM"/>
    </source>
</evidence>
<gene>
    <name evidence="2" type="ORF">E5259_24355</name>
</gene>
<reference evidence="2 3" key="1">
    <citation type="submission" date="2019-04" db="EMBL/GenBank/DDBJ databases">
        <authorList>
            <person name="Schori C."/>
            <person name="Ahrens C."/>
        </authorList>
    </citation>
    <scope>NUCLEOTIDE SEQUENCE [LARGE SCALE GENOMIC DNA]</scope>
    <source>
        <strain evidence="2 3">DSM 2950</strain>
    </source>
</reference>
<dbReference type="InterPro" id="IPR052043">
    <property type="entry name" value="PolySaccharide_Degr_Enz"/>
</dbReference>
<accession>A0A7G5N0S7</accession>
<dbReference type="GO" id="GO:0005975">
    <property type="term" value="P:carbohydrate metabolic process"/>
    <property type="evidence" value="ECO:0007669"/>
    <property type="project" value="InterPro"/>
</dbReference>
<evidence type="ECO:0000313" key="3">
    <source>
        <dbReference type="Proteomes" id="UP000515789"/>
    </source>
</evidence>
<dbReference type="AlphaFoldDB" id="A0A7G5N0S7"/>
<dbReference type="GeneID" id="75054084"/>
<evidence type="ECO:0000313" key="2">
    <source>
        <dbReference type="EMBL" id="QMW80470.1"/>
    </source>
</evidence>
<dbReference type="PANTHER" id="PTHR33886:SF8">
    <property type="entry name" value="UNSATURATED RHAMNOGALACTURONAN HYDROLASE (EUROFUNG)"/>
    <property type="match status" value="1"/>
</dbReference>
<dbReference type="Pfam" id="PF07470">
    <property type="entry name" value="Glyco_hydro_88"/>
    <property type="match status" value="1"/>
</dbReference>
<dbReference type="InterPro" id="IPR008928">
    <property type="entry name" value="6-hairpin_glycosidase_sf"/>
</dbReference>
<organism evidence="2 3">
    <name type="scientific">Blautia producta</name>
    <dbReference type="NCBI Taxonomy" id="33035"/>
    <lineage>
        <taxon>Bacteria</taxon>
        <taxon>Bacillati</taxon>
        <taxon>Bacillota</taxon>
        <taxon>Clostridia</taxon>
        <taxon>Lachnospirales</taxon>
        <taxon>Lachnospiraceae</taxon>
        <taxon>Blautia</taxon>
    </lineage>
</organism>
<dbReference type="InterPro" id="IPR010905">
    <property type="entry name" value="Glyco_hydro_88"/>
</dbReference>
<dbReference type="InterPro" id="IPR012341">
    <property type="entry name" value="6hp_glycosidase-like_sf"/>
</dbReference>
<dbReference type="RefSeq" id="WP_018597704.1">
    <property type="nucleotide sequence ID" value="NZ_AP031416.1"/>
</dbReference>